<organism evidence="1">
    <name type="scientific">marine sediment metagenome</name>
    <dbReference type="NCBI Taxonomy" id="412755"/>
    <lineage>
        <taxon>unclassified sequences</taxon>
        <taxon>metagenomes</taxon>
        <taxon>ecological metagenomes</taxon>
    </lineage>
</organism>
<evidence type="ECO:0000313" key="1">
    <source>
        <dbReference type="EMBL" id="GAF82250.1"/>
    </source>
</evidence>
<proteinExistence type="predicted"/>
<sequence length="63" mass="6967">MSQELANAEREDIRILADMKAGDPMPTKDVLITQEDVGSRIHTIHDPLDWHKADSPTGVPSCL</sequence>
<gene>
    <name evidence="1" type="ORF">S01H1_04073</name>
</gene>
<dbReference type="EMBL" id="BARS01002171">
    <property type="protein sequence ID" value="GAF82250.1"/>
    <property type="molecule type" value="Genomic_DNA"/>
</dbReference>
<dbReference type="AlphaFoldDB" id="X0U1C5"/>
<reference evidence="1" key="1">
    <citation type="journal article" date="2014" name="Front. Microbiol.">
        <title>High frequency of phylogenetically diverse reductive dehalogenase-homologous genes in deep subseafloor sedimentary metagenomes.</title>
        <authorList>
            <person name="Kawai M."/>
            <person name="Futagami T."/>
            <person name="Toyoda A."/>
            <person name="Takaki Y."/>
            <person name="Nishi S."/>
            <person name="Hori S."/>
            <person name="Arai W."/>
            <person name="Tsubouchi T."/>
            <person name="Morono Y."/>
            <person name="Uchiyama I."/>
            <person name="Ito T."/>
            <person name="Fujiyama A."/>
            <person name="Inagaki F."/>
            <person name="Takami H."/>
        </authorList>
    </citation>
    <scope>NUCLEOTIDE SEQUENCE</scope>
    <source>
        <strain evidence="1">Expedition CK06-06</strain>
    </source>
</reference>
<comment type="caution">
    <text evidence="1">The sequence shown here is derived from an EMBL/GenBank/DDBJ whole genome shotgun (WGS) entry which is preliminary data.</text>
</comment>
<name>X0U1C5_9ZZZZ</name>
<accession>X0U1C5</accession>
<protein>
    <submittedName>
        <fullName evidence="1">Uncharacterized protein</fullName>
    </submittedName>
</protein>